<evidence type="ECO:0000313" key="7">
    <source>
        <dbReference type="EMBL" id="OGM55903.1"/>
    </source>
</evidence>
<evidence type="ECO:0000256" key="1">
    <source>
        <dbReference type="ARBA" id="ARBA00004141"/>
    </source>
</evidence>
<evidence type="ECO:0000256" key="4">
    <source>
        <dbReference type="ARBA" id="ARBA00023136"/>
    </source>
</evidence>
<dbReference type="PANTHER" id="PTHR10846:SF8">
    <property type="entry name" value="INNER MEMBRANE PROTEIN YRBG"/>
    <property type="match status" value="1"/>
</dbReference>
<feature type="transmembrane region" description="Helical" evidence="5">
    <location>
        <begin position="70"/>
        <end position="92"/>
    </location>
</feature>
<keyword evidence="4 5" id="KW-0472">Membrane</keyword>
<dbReference type="GO" id="GO:0008273">
    <property type="term" value="F:calcium, potassium:sodium antiporter activity"/>
    <property type="evidence" value="ECO:0007669"/>
    <property type="project" value="TreeGrafter"/>
</dbReference>
<feature type="transmembrane region" description="Helical" evidence="5">
    <location>
        <begin position="35"/>
        <end position="58"/>
    </location>
</feature>
<evidence type="ECO:0000259" key="6">
    <source>
        <dbReference type="Pfam" id="PF01699"/>
    </source>
</evidence>
<dbReference type="AlphaFoldDB" id="A0A1F8AVW6"/>
<sequence length="322" mass="34901">MILALILSIYILSFVLIKSADQMVLAIRHLSKSSGGSFVLSALLLAIATSFPELFVGISSAVGKSPSLSLGNILGANIANLSLVAGIAAFTVGRVNVHGTFLKRDVLVALIAGLLPLVLVLDGQLSRVDGIALLLLYAAYASSFFKTRFEEIAKEIEEKTFVHKFFRKITHIDGNKTKEWGRLILAVGVLLVSANLIVRIAGQLAEIANIPVFLIGLIIISLGTTLPELGFSLRSLEDKEPTMFFGNLLGSIIANSTLIIGLAATIYPIKIVAIEEYAVAAGFFLLIFLTFWFFIKSNMKLERWEAAVLLVLYLAFVVVEFV</sequence>
<dbReference type="InterPro" id="IPR044880">
    <property type="entry name" value="NCX_ion-bd_dom_sf"/>
</dbReference>
<protein>
    <recommendedName>
        <fullName evidence="6">Sodium/calcium exchanger membrane region domain-containing protein</fullName>
    </recommendedName>
</protein>
<organism evidence="7 8">
    <name type="scientific">Candidatus Woesebacteria bacterium RIFCSPHIGHO2_12_FULL_46_16</name>
    <dbReference type="NCBI Taxonomy" id="1802513"/>
    <lineage>
        <taxon>Bacteria</taxon>
        <taxon>Candidatus Woeseibacteriota</taxon>
    </lineage>
</organism>
<evidence type="ECO:0000256" key="3">
    <source>
        <dbReference type="ARBA" id="ARBA00022989"/>
    </source>
</evidence>
<dbReference type="GO" id="GO:0005886">
    <property type="term" value="C:plasma membrane"/>
    <property type="evidence" value="ECO:0007669"/>
    <property type="project" value="TreeGrafter"/>
</dbReference>
<dbReference type="InterPro" id="IPR004837">
    <property type="entry name" value="NaCa_Exmemb"/>
</dbReference>
<dbReference type="GO" id="GO:0006874">
    <property type="term" value="P:intracellular calcium ion homeostasis"/>
    <property type="evidence" value="ECO:0007669"/>
    <property type="project" value="TreeGrafter"/>
</dbReference>
<dbReference type="EMBL" id="MGGZ01000043">
    <property type="protein sequence ID" value="OGM55903.1"/>
    <property type="molecule type" value="Genomic_DNA"/>
</dbReference>
<feature type="domain" description="Sodium/calcium exchanger membrane region" evidence="6">
    <location>
        <begin position="7"/>
        <end position="142"/>
    </location>
</feature>
<dbReference type="Pfam" id="PF01699">
    <property type="entry name" value="Na_Ca_ex"/>
    <property type="match status" value="2"/>
</dbReference>
<feature type="transmembrane region" description="Helical" evidence="5">
    <location>
        <begin position="277"/>
        <end position="295"/>
    </location>
</feature>
<accession>A0A1F8AVW6</accession>
<dbReference type="STRING" id="1802513.A3E46_01675"/>
<comment type="subcellular location">
    <subcellularLocation>
        <location evidence="1">Membrane</location>
        <topology evidence="1">Multi-pass membrane protein</topology>
    </subcellularLocation>
</comment>
<dbReference type="Proteomes" id="UP000178313">
    <property type="component" value="Unassembled WGS sequence"/>
</dbReference>
<feature type="transmembrane region" description="Helical" evidence="5">
    <location>
        <begin position="104"/>
        <end position="121"/>
    </location>
</feature>
<feature type="transmembrane region" description="Helical" evidence="5">
    <location>
        <begin position="243"/>
        <end position="265"/>
    </location>
</feature>
<reference evidence="7 8" key="1">
    <citation type="journal article" date="2016" name="Nat. Commun.">
        <title>Thousands of microbial genomes shed light on interconnected biogeochemical processes in an aquifer system.</title>
        <authorList>
            <person name="Anantharaman K."/>
            <person name="Brown C.T."/>
            <person name="Hug L.A."/>
            <person name="Sharon I."/>
            <person name="Castelle C.J."/>
            <person name="Probst A.J."/>
            <person name="Thomas B.C."/>
            <person name="Singh A."/>
            <person name="Wilkins M.J."/>
            <person name="Karaoz U."/>
            <person name="Brodie E.L."/>
            <person name="Williams K.H."/>
            <person name="Hubbard S.S."/>
            <person name="Banfield J.F."/>
        </authorList>
    </citation>
    <scope>NUCLEOTIDE SEQUENCE [LARGE SCALE GENOMIC DNA]</scope>
</reference>
<feature type="transmembrane region" description="Helical" evidence="5">
    <location>
        <begin position="210"/>
        <end position="231"/>
    </location>
</feature>
<feature type="transmembrane region" description="Helical" evidence="5">
    <location>
        <begin position="301"/>
        <end position="319"/>
    </location>
</feature>
<evidence type="ECO:0000313" key="8">
    <source>
        <dbReference type="Proteomes" id="UP000178313"/>
    </source>
</evidence>
<dbReference type="PANTHER" id="PTHR10846">
    <property type="entry name" value="SODIUM/POTASSIUM/CALCIUM EXCHANGER"/>
    <property type="match status" value="1"/>
</dbReference>
<feature type="domain" description="Sodium/calcium exchanger membrane region" evidence="6">
    <location>
        <begin position="180"/>
        <end position="320"/>
    </location>
</feature>
<keyword evidence="2 5" id="KW-0812">Transmembrane</keyword>
<evidence type="ECO:0000256" key="5">
    <source>
        <dbReference type="SAM" id="Phobius"/>
    </source>
</evidence>
<comment type="caution">
    <text evidence="7">The sequence shown here is derived from an EMBL/GenBank/DDBJ whole genome shotgun (WGS) entry which is preliminary data.</text>
</comment>
<dbReference type="Gene3D" id="1.20.1420.30">
    <property type="entry name" value="NCX, central ion-binding region"/>
    <property type="match status" value="1"/>
</dbReference>
<proteinExistence type="predicted"/>
<dbReference type="GO" id="GO:0005262">
    <property type="term" value="F:calcium channel activity"/>
    <property type="evidence" value="ECO:0007669"/>
    <property type="project" value="TreeGrafter"/>
</dbReference>
<keyword evidence="3 5" id="KW-1133">Transmembrane helix</keyword>
<evidence type="ECO:0000256" key="2">
    <source>
        <dbReference type="ARBA" id="ARBA00022692"/>
    </source>
</evidence>
<feature type="transmembrane region" description="Helical" evidence="5">
    <location>
        <begin position="180"/>
        <end position="198"/>
    </location>
</feature>
<dbReference type="InterPro" id="IPR004481">
    <property type="entry name" value="K/Na/Ca-exchanger"/>
</dbReference>
<feature type="transmembrane region" description="Helical" evidence="5">
    <location>
        <begin position="128"/>
        <end position="145"/>
    </location>
</feature>
<gene>
    <name evidence="7" type="ORF">A3E46_01675</name>
</gene>
<name>A0A1F8AVW6_9BACT</name>